<protein>
    <submittedName>
        <fullName evidence="3">N-acetyltransferase</fullName>
    </submittedName>
</protein>
<dbReference type="PANTHER" id="PTHR11786">
    <property type="entry name" value="N-HYDROXYARYLAMINE O-ACETYLTRANSFERASE"/>
    <property type="match status" value="1"/>
</dbReference>
<dbReference type="STRING" id="579405.Dd703_1613"/>
<dbReference type="EMBL" id="CP001654">
    <property type="protein sequence ID" value="ACS85410.1"/>
    <property type="molecule type" value="Genomic_DNA"/>
</dbReference>
<dbReference type="PRINTS" id="PR01543">
    <property type="entry name" value="ANATRNSFRASE"/>
</dbReference>
<evidence type="ECO:0000256" key="2">
    <source>
        <dbReference type="RuleBase" id="RU003452"/>
    </source>
</evidence>
<dbReference type="PANTHER" id="PTHR11786:SF0">
    <property type="entry name" value="ARYLAMINE N-ACETYLTRANSFERASE 4-RELATED"/>
    <property type="match status" value="1"/>
</dbReference>
<organism evidence="3 4">
    <name type="scientific">Musicola paradisiaca (strain Ech703)</name>
    <name type="common">Dickeya paradisiaca</name>
    <name type="synonym">Dickeya dadantii</name>
    <dbReference type="NCBI Taxonomy" id="579405"/>
    <lineage>
        <taxon>Bacteria</taxon>
        <taxon>Pseudomonadati</taxon>
        <taxon>Pseudomonadota</taxon>
        <taxon>Gammaproteobacteria</taxon>
        <taxon>Enterobacterales</taxon>
        <taxon>Pectobacteriaceae</taxon>
        <taxon>Musicola</taxon>
    </lineage>
</organism>
<evidence type="ECO:0000313" key="4">
    <source>
        <dbReference type="Proteomes" id="UP000002734"/>
    </source>
</evidence>
<accession>C6C3R5</accession>
<dbReference type="RefSeq" id="WP_012765227.1">
    <property type="nucleotide sequence ID" value="NC_012880.1"/>
</dbReference>
<comment type="similarity">
    <text evidence="1 2">Belongs to the arylamine N-acetyltransferase family.</text>
</comment>
<dbReference type="InterPro" id="IPR053710">
    <property type="entry name" value="Arylamine_NAT_domain_sf"/>
</dbReference>
<dbReference type="InterPro" id="IPR001447">
    <property type="entry name" value="Arylamine_N-AcTrfase"/>
</dbReference>
<reference evidence="3" key="1">
    <citation type="submission" date="2009-06" db="EMBL/GenBank/DDBJ databases">
        <title>Complete sequence of Dickeya dadantii Ech703.</title>
        <authorList>
            <consortium name="US DOE Joint Genome Institute"/>
            <person name="Lucas S."/>
            <person name="Copeland A."/>
            <person name="Lapidus A."/>
            <person name="Glavina del Rio T."/>
            <person name="Dalin E."/>
            <person name="Tice H."/>
            <person name="Bruce D."/>
            <person name="Goodwin L."/>
            <person name="Pitluck S."/>
            <person name="Chertkov O."/>
            <person name="Brettin T."/>
            <person name="Detter J.C."/>
            <person name="Han C."/>
            <person name="Larimer F."/>
            <person name="Land M."/>
            <person name="Hauser L."/>
            <person name="Kyrpides N."/>
            <person name="Mikhailova N."/>
            <person name="Balakrishnan V."/>
            <person name="Glasner J."/>
            <person name="Perna N.T."/>
        </authorList>
    </citation>
    <scope>NUCLEOTIDE SEQUENCE [LARGE SCALE GENOMIC DNA]</scope>
    <source>
        <strain evidence="3">Ech703</strain>
    </source>
</reference>
<dbReference type="eggNOG" id="COG2162">
    <property type="taxonomic scope" value="Bacteria"/>
</dbReference>
<name>C6C3R5_MUSP7</name>
<dbReference type="KEGG" id="dda:Dd703_1613"/>
<dbReference type="HOGENOM" id="CLU_049918_1_0_6"/>
<proteinExistence type="inferred from homology"/>
<dbReference type="Proteomes" id="UP000002734">
    <property type="component" value="Chromosome"/>
</dbReference>
<dbReference type="InterPro" id="IPR038765">
    <property type="entry name" value="Papain-like_cys_pep_sf"/>
</dbReference>
<keyword evidence="4" id="KW-1185">Reference proteome</keyword>
<dbReference type="Pfam" id="PF00797">
    <property type="entry name" value="Acetyltransf_2"/>
    <property type="match status" value="1"/>
</dbReference>
<evidence type="ECO:0000313" key="3">
    <source>
        <dbReference type="EMBL" id="ACS85410.1"/>
    </source>
</evidence>
<dbReference type="AlphaFoldDB" id="C6C3R5"/>
<evidence type="ECO:0000256" key="1">
    <source>
        <dbReference type="ARBA" id="ARBA00006547"/>
    </source>
</evidence>
<dbReference type="SUPFAM" id="SSF54001">
    <property type="entry name" value="Cysteine proteinases"/>
    <property type="match status" value="1"/>
</dbReference>
<dbReference type="GO" id="GO:0016407">
    <property type="term" value="F:acetyltransferase activity"/>
    <property type="evidence" value="ECO:0007669"/>
    <property type="project" value="InterPro"/>
</dbReference>
<gene>
    <name evidence="3" type="ordered locus">Dd703_1613</name>
</gene>
<dbReference type="Gene3D" id="3.30.2140.20">
    <property type="match status" value="1"/>
</dbReference>
<sequence length="273" mass="31492">MLNHSDIHRYLLRIGVETLPEAPRPRLDALHLAHLRHIPFENLDVIFQKTIIPGLPATYDKVVERRRGGFCFELNYCFYVLLKSLGFDVQMLAGQVWNEEGFYGRPFDHLFVLVKLPQETVLADISFGDAFSVPLPIDGQVSHERDVSFRVEDCYGEYRLLKRSPTQAWQPLYKFSLQPRQLHEFDEMLAYHQHSPASPFTSKALCTRLTPEGRITLSDNKLIVTRYGQKTEQSVGSVDEYVCCLRERFGIELPAEYNLPAWFERCGVVTPQA</sequence>